<dbReference type="Gene3D" id="3.80.10.10">
    <property type="entry name" value="Ribonuclease Inhibitor"/>
    <property type="match status" value="3"/>
</dbReference>
<evidence type="ECO:0000256" key="1">
    <source>
        <dbReference type="ARBA" id="ARBA00022741"/>
    </source>
</evidence>
<dbReference type="Pfam" id="PF13306">
    <property type="entry name" value="LRR_5"/>
    <property type="match status" value="2"/>
</dbReference>
<dbReference type="PANTHER" id="PTHR45661">
    <property type="entry name" value="SURFACE ANTIGEN"/>
    <property type="match status" value="1"/>
</dbReference>
<dbReference type="PANTHER" id="PTHR45661:SF3">
    <property type="entry name" value="IG-LIKE DOMAIN-CONTAINING PROTEIN"/>
    <property type="match status" value="1"/>
</dbReference>
<dbReference type="Pfam" id="PF00069">
    <property type="entry name" value="Pkinase"/>
    <property type="match status" value="1"/>
</dbReference>
<dbReference type="InterPro" id="IPR008271">
    <property type="entry name" value="Ser/Thr_kinase_AS"/>
</dbReference>
<dbReference type="InterPro" id="IPR032675">
    <property type="entry name" value="LRR_dom_sf"/>
</dbReference>
<dbReference type="InterPro" id="IPR053139">
    <property type="entry name" value="Surface_bspA-like"/>
</dbReference>
<protein>
    <recommendedName>
        <fullName evidence="4">Protein kinase domain-containing protein</fullName>
    </recommendedName>
</protein>
<evidence type="ECO:0000313" key="6">
    <source>
        <dbReference type="Proteomes" id="UP001470230"/>
    </source>
</evidence>
<evidence type="ECO:0000256" key="3">
    <source>
        <dbReference type="PROSITE-ProRule" id="PRU10141"/>
    </source>
</evidence>
<dbReference type="EMBL" id="JAPFFF010000002">
    <property type="protein sequence ID" value="KAK8897602.1"/>
    <property type="molecule type" value="Genomic_DNA"/>
</dbReference>
<dbReference type="Gene3D" id="1.25.40.10">
    <property type="entry name" value="Tetratricopeptide repeat domain"/>
    <property type="match status" value="1"/>
</dbReference>
<dbReference type="InterPro" id="IPR026906">
    <property type="entry name" value="LRR_5"/>
</dbReference>
<sequence>MRKSSKFIDINRFEPLLKIGEGSFGEVFKVKDKKTGMFYAAKVLDILMSKNFKEDDKTLLFFREVKLMSILNHPSIIGFIGYSPDDFNHSNSPTIISELAPNGTLKDLIRKESHGLSPPGWNETKKLIVVYGIASGMLYLHSNNVLHRDLKPENILLDENMNPKITDFGLVKVIQPQKKEEKISLDVSTGISFDIYSSPFKIKGTPGYMPPEVLEKNAYSRAGDVFSFSALIYELFTLKKFCNYSNYFELIHKIVNEKERPKLTRDIPVAFQELICKCWSQEYEERPSFEEIVNDLKNNKAYITDSINESEYYEYIYSLDNQESSFELGQSIRFEELSSGKELYCSSDYQDTENENKETQIFIPKEEEKTNEEEKIKEEPNAKEDKIKEVPNAKEDKIKEVPNSDDDKRVKRCTNLQFGSDAFIEKALETESNPQELFVLGKKLIEGTNNCHKNIEKGVSCLMKSINKKCNDALLYYCRLLIKGDIIPRDFEQAKSFLKENLDDSKSMLLYGKILRKEEKYLDAISMFYHSAKKKNKRAIYLYGKMVFNGECCDPDYDVAIKIFEIIHSEGFRDLIATESFHHVEKETQLFLISKVIFNDDNYHDKKWDKIEITPKQTEKLYSNKSFESSNFGDLLKTFKNISIQFIYEENLFESLKSFFSDFSISQTSSISFSVVFSPSTYFIEPYTFSECQFLTQITIPSSVTSIGNHAFSGCSSLTKITIPSSVTSIGYETFSSCSSLNKIAIPSSVNEIKDGAFRDCSSLEEIAIPSSVHIIEDSTFYGCSSLRRITIPSSVTSIGNHAFSGCLSLTKIAIPSSVTSIGYETFSSCSSLNKITIPSSVNEIKDGAFCDCSSLEEIVIPSSVHIIEDGTFCGCSSLRQITIPSSVTSIGNYSFNGCSSLTQIALPNSVTTIGDYAFSSCTALIKIDIPPIERLSKGVFMKCTSLSHLQIPSSVQYIDHSAFEECSSLLEIEIDQSVTSIGPYAFKSCKSLTSVKLPFNLVQIESNIFESCSSLKQIAIPKSVKKIGPCAFNQCTSLSEVVIPPQVEEIGFFSFCGCTSLSKIKIPSSVKIIGHKAFEGCFSLTEIKIPYSIDMQSVGFDMNSKIIRY</sequence>
<gene>
    <name evidence="5" type="ORF">M9Y10_015562</name>
</gene>
<evidence type="ECO:0000259" key="4">
    <source>
        <dbReference type="PROSITE" id="PS50011"/>
    </source>
</evidence>
<keyword evidence="6" id="KW-1185">Reference proteome</keyword>
<evidence type="ECO:0000256" key="2">
    <source>
        <dbReference type="ARBA" id="ARBA00022840"/>
    </source>
</evidence>
<evidence type="ECO:0000313" key="5">
    <source>
        <dbReference type="EMBL" id="KAK8897602.1"/>
    </source>
</evidence>
<dbReference type="SUPFAM" id="SSF56112">
    <property type="entry name" value="Protein kinase-like (PK-like)"/>
    <property type="match status" value="1"/>
</dbReference>
<dbReference type="InterPro" id="IPR000719">
    <property type="entry name" value="Prot_kinase_dom"/>
</dbReference>
<comment type="caution">
    <text evidence="5">The sequence shown here is derived from an EMBL/GenBank/DDBJ whole genome shotgun (WGS) entry which is preliminary data.</text>
</comment>
<organism evidence="5 6">
    <name type="scientific">Tritrichomonas musculus</name>
    <dbReference type="NCBI Taxonomy" id="1915356"/>
    <lineage>
        <taxon>Eukaryota</taxon>
        <taxon>Metamonada</taxon>
        <taxon>Parabasalia</taxon>
        <taxon>Tritrichomonadida</taxon>
        <taxon>Tritrichomonadidae</taxon>
        <taxon>Tritrichomonas</taxon>
    </lineage>
</organism>
<dbReference type="SUPFAM" id="SSF81901">
    <property type="entry name" value="HCP-like"/>
    <property type="match status" value="1"/>
</dbReference>
<dbReference type="Proteomes" id="UP001470230">
    <property type="component" value="Unassembled WGS sequence"/>
</dbReference>
<accession>A0ABR2L4D8</accession>
<dbReference type="PROSITE" id="PS00108">
    <property type="entry name" value="PROTEIN_KINASE_ST"/>
    <property type="match status" value="1"/>
</dbReference>
<feature type="binding site" evidence="3">
    <location>
        <position position="42"/>
    </location>
    <ligand>
        <name>ATP</name>
        <dbReference type="ChEBI" id="CHEBI:30616"/>
    </ligand>
</feature>
<feature type="domain" description="Protein kinase" evidence="4">
    <location>
        <begin position="13"/>
        <end position="303"/>
    </location>
</feature>
<dbReference type="SUPFAM" id="SSF52058">
    <property type="entry name" value="L domain-like"/>
    <property type="match status" value="1"/>
</dbReference>
<keyword evidence="1 3" id="KW-0547">Nucleotide-binding</keyword>
<dbReference type="InterPro" id="IPR011009">
    <property type="entry name" value="Kinase-like_dom_sf"/>
</dbReference>
<dbReference type="PROSITE" id="PS50011">
    <property type="entry name" value="PROTEIN_KINASE_DOM"/>
    <property type="match status" value="1"/>
</dbReference>
<dbReference type="InterPro" id="IPR017441">
    <property type="entry name" value="Protein_kinase_ATP_BS"/>
</dbReference>
<keyword evidence="2 3" id="KW-0067">ATP-binding</keyword>
<dbReference type="PROSITE" id="PS00107">
    <property type="entry name" value="PROTEIN_KINASE_ATP"/>
    <property type="match status" value="1"/>
</dbReference>
<reference evidence="5 6" key="1">
    <citation type="submission" date="2024-04" db="EMBL/GenBank/DDBJ databases">
        <title>Tritrichomonas musculus Genome.</title>
        <authorList>
            <person name="Alves-Ferreira E."/>
            <person name="Grigg M."/>
            <person name="Lorenzi H."/>
            <person name="Galac M."/>
        </authorList>
    </citation>
    <scope>NUCLEOTIDE SEQUENCE [LARGE SCALE GENOMIC DNA]</scope>
    <source>
        <strain evidence="5 6">EAF2021</strain>
    </source>
</reference>
<proteinExistence type="predicted"/>
<name>A0ABR2L4D8_9EUKA</name>
<dbReference type="SMART" id="SM00220">
    <property type="entry name" value="S_TKc"/>
    <property type="match status" value="1"/>
</dbReference>
<dbReference type="Gene3D" id="1.10.510.10">
    <property type="entry name" value="Transferase(Phosphotransferase) domain 1"/>
    <property type="match status" value="1"/>
</dbReference>
<dbReference type="InterPro" id="IPR011990">
    <property type="entry name" value="TPR-like_helical_dom_sf"/>
</dbReference>